<evidence type="ECO:0000259" key="1">
    <source>
        <dbReference type="Pfam" id="PF00149"/>
    </source>
</evidence>
<sequence>MQLLSRLLGRSAEFSAPLSPDKPFYVVGDVHGRSDLLEALLSGLPERADRVVLVGDYIDRGDDSVGVLQYLWTLQHHLGPEKVVCLKGNHEDMLLRFIDDPARHANWLRTGGMQTLASFGLNVLRSEPDIGELIDLANTLRNTMGPELVSWMRALPTRWQSGNVAVVHAGADPQRPIAAQDDHTCMWGHENFMQMQRSDGVWVVHGHTIVETPMAQNGVISVDTGAFSSGKLTAALIAQSGVEFLST</sequence>
<organism evidence="2 3">
    <name type="scientific">Aliishimia ponticola</name>
    <dbReference type="NCBI Taxonomy" id="2499833"/>
    <lineage>
        <taxon>Bacteria</taxon>
        <taxon>Pseudomonadati</taxon>
        <taxon>Pseudomonadota</taxon>
        <taxon>Alphaproteobacteria</taxon>
        <taxon>Rhodobacterales</taxon>
        <taxon>Paracoccaceae</taxon>
        <taxon>Aliishimia</taxon>
    </lineage>
</organism>
<comment type="caution">
    <text evidence="2">The sequence shown here is derived from an EMBL/GenBank/DDBJ whole genome shotgun (WGS) entry which is preliminary data.</text>
</comment>
<proteinExistence type="predicted"/>
<dbReference type="GO" id="GO:0005737">
    <property type="term" value="C:cytoplasm"/>
    <property type="evidence" value="ECO:0007669"/>
    <property type="project" value="TreeGrafter"/>
</dbReference>
<dbReference type="RefSeq" id="WP_136464162.1">
    <property type="nucleotide sequence ID" value="NZ_SRKY01000004.1"/>
</dbReference>
<dbReference type="Pfam" id="PF00149">
    <property type="entry name" value="Metallophos"/>
    <property type="match status" value="1"/>
</dbReference>
<dbReference type="InterPro" id="IPR050126">
    <property type="entry name" value="Ap4A_hydrolase"/>
</dbReference>
<dbReference type="PANTHER" id="PTHR42850:SF4">
    <property type="entry name" value="ZINC-DEPENDENT ENDOPOLYPHOSPHATASE"/>
    <property type="match status" value="1"/>
</dbReference>
<dbReference type="Gene3D" id="3.60.21.10">
    <property type="match status" value="1"/>
</dbReference>
<dbReference type="SUPFAM" id="SSF56300">
    <property type="entry name" value="Metallo-dependent phosphatases"/>
    <property type="match status" value="1"/>
</dbReference>
<name>A0A4S4N8H3_9RHOB</name>
<accession>A0A4S4N8H3</accession>
<dbReference type="GO" id="GO:0016791">
    <property type="term" value="F:phosphatase activity"/>
    <property type="evidence" value="ECO:0007669"/>
    <property type="project" value="TreeGrafter"/>
</dbReference>
<dbReference type="EMBL" id="SRKY01000004">
    <property type="protein sequence ID" value="THH35429.1"/>
    <property type="molecule type" value="Genomic_DNA"/>
</dbReference>
<dbReference type="PANTHER" id="PTHR42850">
    <property type="entry name" value="METALLOPHOSPHOESTERASE"/>
    <property type="match status" value="1"/>
</dbReference>
<dbReference type="GO" id="GO:0008803">
    <property type="term" value="F:bis(5'-nucleosyl)-tetraphosphatase (symmetrical) activity"/>
    <property type="evidence" value="ECO:0007669"/>
    <property type="project" value="TreeGrafter"/>
</dbReference>
<evidence type="ECO:0000313" key="2">
    <source>
        <dbReference type="EMBL" id="THH35429.1"/>
    </source>
</evidence>
<evidence type="ECO:0000313" key="3">
    <source>
        <dbReference type="Proteomes" id="UP000306602"/>
    </source>
</evidence>
<dbReference type="CDD" id="cd00144">
    <property type="entry name" value="MPP_PPP_family"/>
    <property type="match status" value="1"/>
</dbReference>
<dbReference type="InterPro" id="IPR004843">
    <property type="entry name" value="Calcineurin-like_PHP"/>
</dbReference>
<protein>
    <submittedName>
        <fullName evidence="2">Serine/threonine protein phosphatase</fullName>
    </submittedName>
</protein>
<dbReference type="Proteomes" id="UP000306602">
    <property type="component" value="Unassembled WGS sequence"/>
</dbReference>
<gene>
    <name evidence="2" type="ORF">E4Z66_16595</name>
</gene>
<dbReference type="GO" id="GO:0110154">
    <property type="term" value="P:RNA decapping"/>
    <property type="evidence" value="ECO:0007669"/>
    <property type="project" value="TreeGrafter"/>
</dbReference>
<dbReference type="OrthoDB" id="9807890at2"/>
<feature type="domain" description="Calcineurin-like phosphoesterase" evidence="1">
    <location>
        <begin position="23"/>
        <end position="209"/>
    </location>
</feature>
<reference evidence="2 3" key="1">
    <citation type="submission" date="2019-04" db="EMBL/GenBank/DDBJ databases">
        <title>Shimia ponticola sp. nov., isolated from seawater.</title>
        <authorList>
            <person name="Kim Y.-O."/>
            <person name="Yoon J.-H."/>
        </authorList>
    </citation>
    <scope>NUCLEOTIDE SEQUENCE [LARGE SCALE GENOMIC DNA]</scope>
    <source>
        <strain evidence="2 3">MYP11</strain>
    </source>
</reference>
<keyword evidence="3" id="KW-1185">Reference proteome</keyword>
<dbReference type="AlphaFoldDB" id="A0A4S4N8H3"/>
<dbReference type="InterPro" id="IPR029052">
    <property type="entry name" value="Metallo-depent_PP-like"/>
</dbReference>